<evidence type="ECO:0000313" key="3">
    <source>
        <dbReference type="Proteomes" id="UP000789831"/>
    </source>
</evidence>
<gene>
    <name evidence="2" type="ORF">AGERDE_LOCUS1975</name>
</gene>
<dbReference type="PANTHER" id="PTHR10046">
    <property type="entry name" value="ATP DEPENDENT LON PROTEASE FAMILY MEMBER"/>
    <property type="match status" value="1"/>
</dbReference>
<dbReference type="GO" id="GO:0005524">
    <property type="term" value="F:ATP binding"/>
    <property type="evidence" value="ECO:0007669"/>
    <property type="project" value="InterPro"/>
</dbReference>
<dbReference type="AlphaFoldDB" id="A0A9N8YVN7"/>
<evidence type="ECO:0000259" key="1">
    <source>
        <dbReference type="Pfam" id="PF05362"/>
    </source>
</evidence>
<dbReference type="GO" id="GO:0004252">
    <property type="term" value="F:serine-type endopeptidase activity"/>
    <property type="evidence" value="ECO:0007669"/>
    <property type="project" value="InterPro"/>
</dbReference>
<dbReference type="OrthoDB" id="10652568at2759"/>
<accession>A0A9N8YVN7</accession>
<dbReference type="GO" id="GO:0004176">
    <property type="term" value="F:ATP-dependent peptidase activity"/>
    <property type="evidence" value="ECO:0007669"/>
    <property type="project" value="InterPro"/>
</dbReference>
<dbReference type="GO" id="GO:0006508">
    <property type="term" value="P:proteolysis"/>
    <property type="evidence" value="ECO:0007669"/>
    <property type="project" value="InterPro"/>
</dbReference>
<comment type="caution">
    <text evidence="2">The sequence shown here is derived from an EMBL/GenBank/DDBJ whole genome shotgun (WGS) entry which is preliminary data.</text>
</comment>
<organism evidence="2 3">
    <name type="scientific">Ambispora gerdemannii</name>
    <dbReference type="NCBI Taxonomy" id="144530"/>
    <lineage>
        <taxon>Eukaryota</taxon>
        <taxon>Fungi</taxon>
        <taxon>Fungi incertae sedis</taxon>
        <taxon>Mucoromycota</taxon>
        <taxon>Glomeromycotina</taxon>
        <taxon>Glomeromycetes</taxon>
        <taxon>Archaeosporales</taxon>
        <taxon>Ambisporaceae</taxon>
        <taxon>Ambispora</taxon>
    </lineage>
</organism>
<dbReference type="Gene3D" id="3.30.230.10">
    <property type="match status" value="1"/>
</dbReference>
<dbReference type="Pfam" id="PF05362">
    <property type="entry name" value="Lon_C"/>
    <property type="match status" value="1"/>
</dbReference>
<dbReference type="InterPro" id="IPR020568">
    <property type="entry name" value="Ribosomal_Su5_D2-typ_SF"/>
</dbReference>
<dbReference type="GO" id="GO:0030163">
    <property type="term" value="P:protein catabolic process"/>
    <property type="evidence" value="ECO:0007669"/>
    <property type="project" value="InterPro"/>
</dbReference>
<dbReference type="InterPro" id="IPR027065">
    <property type="entry name" value="Lon_Prtase"/>
</dbReference>
<proteinExistence type="predicted"/>
<feature type="domain" description="Lon proteolytic" evidence="1">
    <location>
        <begin position="206"/>
        <end position="345"/>
    </location>
</feature>
<evidence type="ECO:0000313" key="2">
    <source>
        <dbReference type="EMBL" id="CAG8455530.1"/>
    </source>
</evidence>
<sequence>METYEDDDNLNYDDLSSGGIGEVKGYGPCTDGRKGDEVGWETANFFRRPFGASNICKHTRKVNLKNFAQLKKFKELLEMGAIPSSSNDLPQIVILEEKTCTFNLLRNKTQRFADKAKELIKKCEQWQNIDECEKAQKITNVIDEKKDGNTNYDNKTTLEEKEKKRIGVTKVLSMKLPTEKSGEISGQESDLIVFLTPLATTITRQNFAELLKENKKPNFFYSSHAKEELKIYERLVAKVDNKSKFFSSKFRKGIGESGTLSLYLSLLSTHYQKPISREVAATGFLNLGNYFRPVSGLEYKIPAAVQAGVKKLILATEQKADYEKNVPQEIRDKLTVYYVKNVEELERLF</sequence>
<name>A0A9N8YVN7_9GLOM</name>
<reference evidence="2" key="1">
    <citation type="submission" date="2021-06" db="EMBL/GenBank/DDBJ databases">
        <authorList>
            <person name="Kallberg Y."/>
            <person name="Tangrot J."/>
            <person name="Rosling A."/>
        </authorList>
    </citation>
    <scope>NUCLEOTIDE SEQUENCE</scope>
    <source>
        <strain evidence="2">MT106</strain>
    </source>
</reference>
<dbReference type="Proteomes" id="UP000789831">
    <property type="component" value="Unassembled WGS sequence"/>
</dbReference>
<dbReference type="SUPFAM" id="SSF54211">
    <property type="entry name" value="Ribosomal protein S5 domain 2-like"/>
    <property type="match status" value="1"/>
</dbReference>
<dbReference type="EMBL" id="CAJVPL010000151">
    <property type="protein sequence ID" value="CAG8455530.1"/>
    <property type="molecule type" value="Genomic_DNA"/>
</dbReference>
<keyword evidence="3" id="KW-1185">Reference proteome</keyword>
<dbReference type="InterPro" id="IPR008269">
    <property type="entry name" value="Lon_proteolytic"/>
</dbReference>
<dbReference type="InterPro" id="IPR014721">
    <property type="entry name" value="Ribsml_uS5_D2-typ_fold_subgr"/>
</dbReference>
<protein>
    <submittedName>
        <fullName evidence="2">12957_t:CDS:1</fullName>
    </submittedName>
</protein>